<dbReference type="Pfam" id="PF01370">
    <property type="entry name" value="Epimerase"/>
    <property type="match status" value="1"/>
</dbReference>
<dbReference type="Gene3D" id="3.90.25.10">
    <property type="entry name" value="UDP-galactose 4-epimerase, domain 1"/>
    <property type="match status" value="1"/>
</dbReference>
<comment type="similarity">
    <text evidence="2">Belongs to the NAD(P)-dependent epimerase/dehydratase family.</text>
</comment>
<feature type="domain" description="NAD-dependent epimerase/dehydratase" evidence="6">
    <location>
        <begin position="4"/>
        <end position="227"/>
    </location>
</feature>
<keyword evidence="8" id="KW-1185">Reference proteome</keyword>
<reference evidence="7 8" key="1">
    <citation type="submission" date="2018-06" db="EMBL/GenBank/DDBJ databases">
        <title>Genomic Encyclopedia of Type Strains, Phase III (KMG-III): the genomes of soil and plant-associated and newly described type strains.</title>
        <authorList>
            <person name="Whitman W."/>
        </authorList>
    </citation>
    <scope>NUCLEOTIDE SEQUENCE [LARGE SCALE GENOMIC DNA]</scope>
    <source>
        <strain evidence="7 8">CGMCC 4.7090</strain>
    </source>
</reference>
<dbReference type="PANTHER" id="PTHR43725:SF53">
    <property type="entry name" value="UDP-ARABINOSE 4-EPIMERASE 1"/>
    <property type="match status" value="1"/>
</dbReference>
<dbReference type="InterPro" id="IPR036291">
    <property type="entry name" value="NAD(P)-bd_dom_sf"/>
</dbReference>
<evidence type="ECO:0000256" key="2">
    <source>
        <dbReference type="ARBA" id="ARBA00007637"/>
    </source>
</evidence>
<sequence length="310" mass="32648">MTWIVTGGAGFIGAHVVHLLSESHDVVVFDNLSTGRLERLPAGVTVVKGSVTETDDLARLFDGHPASGVVHLAARKFAPDGTGFRPDNIDGVHNLVEAMTRAGVDRLLFASSAAVYGESGPALAAEDQPLVPVNPYGKTKLEGEQIIGETRLRSIALRQFNVVGAGPHPFAADTGPAALLPAVFRSLSEGKKLVVRGHDYPTGDGSAVRDYVHVEDVARAYVRGVELLSGSTEQRHLAVNVASGQGTSVLDLVRLAGRVAGEEVPFVLGDRRPGDAAEVVADVSRAVELGFAGRLSLEEAVRSAWESWPA</sequence>
<dbReference type="InterPro" id="IPR001509">
    <property type="entry name" value="Epimerase_deHydtase"/>
</dbReference>
<protein>
    <recommendedName>
        <fullName evidence="3">UDP-glucose 4-epimerase</fullName>
    </recommendedName>
    <alternativeName>
        <fullName evidence="5">Galactowaldenase</fullName>
    </alternativeName>
    <alternativeName>
        <fullName evidence="4">UDP-galactose 4-epimerase</fullName>
    </alternativeName>
</protein>
<evidence type="ECO:0000313" key="8">
    <source>
        <dbReference type="Proteomes" id="UP000249341"/>
    </source>
</evidence>
<comment type="caution">
    <text evidence="7">The sequence shown here is derived from an EMBL/GenBank/DDBJ whole genome shotgun (WGS) entry which is preliminary data.</text>
</comment>
<accession>A0A327ZLL4</accession>
<evidence type="ECO:0000256" key="3">
    <source>
        <dbReference type="ARBA" id="ARBA00018569"/>
    </source>
</evidence>
<dbReference type="GO" id="GO:0033499">
    <property type="term" value="P:galactose catabolic process via UDP-galactose, Leloir pathway"/>
    <property type="evidence" value="ECO:0007669"/>
    <property type="project" value="TreeGrafter"/>
</dbReference>
<dbReference type="Gene3D" id="3.40.50.720">
    <property type="entry name" value="NAD(P)-binding Rossmann-like Domain"/>
    <property type="match status" value="1"/>
</dbReference>
<name>A0A327ZLL4_9ACTN</name>
<organism evidence="7 8">
    <name type="scientific">Actinoplanes lutulentus</name>
    <dbReference type="NCBI Taxonomy" id="1287878"/>
    <lineage>
        <taxon>Bacteria</taxon>
        <taxon>Bacillati</taxon>
        <taxon>Actinomycetota</taxon>
        <taxon>Actinomycetes</taxon>
        <taxon>Micromonosporales</taxon>
        <taxon>Micromonosporaceae</taxon>
        <taxon>Actinoplanes</taxon>
    </lineage>
</organism>
<dbReference type="Proteomes" id="UP000249341">
    <property type="component" value="Unassembled WGS sequence"/>
</dbReference>
<dbReference type="PANTHER" id="PTHR43725">
    <property type="entry name" value="UDP-GLUCOSE 4-EPIMERASE"/>
    <property type="match status" value="1"/>
</dbReference>
<proteinExistence type="inferred from homology"/>
<evidence type="ECO:0000256" key="4">
    <source>
        <dbReference type="ARBA" id="ARBA00031367"/>
    </source>
</evidence>
<dbReference type="AlphaFoldDB" id="A0A327ZLL4"/>
<dbReference type="RefSeq" id="WP_111647139.1">
    <property type="nucleotide sequence ID" value="NZ_JACHWI010000001.1"/>
</dbReference>
<gene>
    <name evidence="7" type="ORF">B0I29_101510</name>
</gene>
<evidence type="ECO:0000313" key="7">
    <source>
        <dbReference type="EMBL" id="RAK43380.1"/>
    </source>
</evidence>
<evidence type="ECO:0000256" key="1">
    <source>
        <dbReference type="ARBA" id="ARBA00004947"/>
    </source>
</evidence>
<dbReference type="OrthoDB" id="9801785at2"/>
<evidence type="ECO:0000259" key="6">
    <source>
        <dbReference type="Pfam" id="PF01370"/>
    </source>
</evidence>
<evidence type="ECO:0000256" key="5">
    <source>
        <dbReference type="ARBA" id="ARBA00033067"/>
    </source>
</evidence>
<dbReference type="EMBL" id="QLMJ01000001">
    <property type="protein sequence ID" value="RAK43380.1"/>
    <property type="molecule type" value="Genomic_DNA"/>
</dbReference>
<dbReference type="SUPFAM" id="SSF51735">
    <property type="entry name" value="NAD(P)-binding Rossmann-fold domains"/>
    <property type="match status" value="1"/>
</dbReference>
<comment type="pathway">
    <text evidence="1">Carbohydrate metabolism; galactose metabolism.</text>
</comment>